<protein>
    <submittedName>
        <fullName evidence="2">Uncharacterized protein</fullName>
    </submittedName>
</protein>
<name>A0A9D4FUF7_DREPO</name>
<evidence type="ECO:0000256" key="1">
    <source>
        <dbReference type="SAM" id="Phobius"/>
    </source>
</evidence>
<reference evidence="2" key="2">
    <citation type="submission" date="2020-11" db="EMBL/GenBank/DDBJ databases">
        <authorList>
            <person name="McCartney M.A."/>
            <person name="Auch B."/>
            <person name="Kono T."/>
            <person name="Mallez S."/>
            <person name="Becker A."/>
            <person name="Gohl D.M."/>
            <person name="Silverstein K.A.T."/>
            <person name="Koren S."/>
            <person name="Bechman K.B."/>
            <person name="Herman A."/>
            <person name="Abrahante J.E."/>
            <person name="Garbe J."/>
        </authorList>
    </citation>
    <scope>NUCLEOTIDE SEQUENCE</scope>
    <source>
        <strain evidence="2">Duluth1</strain>
        <tissue evidence="2">Whole animal</tissue>
    </source>
</reference>
<keyword evidence="1" id="KW-0472">Membrane</keyword>
<accession>A0A9D4FUF7</accession>
<dbReference type="Proteomes" id="UP000828390">
    <property type="component" value="Unassembled WGS sequence"/>
</dbReference>
<dbReference type="EMBL" id="JAIWYP010000007">
    <property type="protein sequence ID" value="KAH3802785.1"/>
    <property type="molecule type" value="Genomic_DNA"/>
</dbReference>
<organism evidence="2 3">
    <name type="scientific">Dreissena polymorpha</name>
    <name type="common">Zebra mussel</name>
    <name type="synonym">Mytilus polymorpha</name>
    <dbReference type="NCBI Taxonomy" id="45954"/>
    <lineage>
        <taxon>Eukaryota</taxon>
        <taxon>Metazoa</taxon>
        <taxon>Spiralia</taxon>
        <taxon>Lophotrochozoa</taxon>
        <taxon>Mollusca</taxon>
        <taxon>Bivalvia</taxon>
        <taxon>Autobranchia</taxon>
        <taxon>Heteroconchia</taxon>
        <taxon>Euheterodonta</taxon>
        <taxon>Imparidentia</taxon>
        <taxon>Neoheterodontei</taxon>
        <taxon>Myida</taxon>
        <taxon>Dreissenoidea</taxon>
        <taxon>Dreissenidae</taxon>
        <taxon>Dreissena</taxon>
    </lineage>
</organism>
<comment type="caution">
    <text evidence="2">The sequence shown here is derived from an EMBL/GenBank/DDBJ whole genome shotgun (WGS) entry which is preliminary data.</text>
</comment>
<proteinExistence type="predicted"/>
<feature type="transmembrane region" description="Helical" evidence="1">
    <location>
        <begin position="65"/>
        <end position="86"/>
    </location>
</feature>
<evidence type="ECO:0000313" key="3">
    <source>
        <dbReference type="Proteomes" id="UP000828390"/>
    </source>
</evidence>
<gene>
    <name evidence="2" type="ORF">DPMN_156469</name>
</gene>
<keyword evidence="1" id="KW-1133">Transmembrane helix</keyword>
<sequence length="106" mass="12511">MHYIRQYFYFLTLSVISHRTLITAGNIMVFTQVDHFFIFVIRTCNQAFQKFLYLLGRNIRKVKQLVVLGNLYPCMALFTLITKWFITFSTIHNALYFAFRLQAGAA</sequence>
<evidence type="ECO:0000313" key="2">
    <source>
        <dbReference type="EMBL" id="KAH3802785.1"/>
    </source>
</evidence>
<keyword evidence="3" id="KW-1185">Reference proteome</keyword>
<reference evidence="2" key="1">
    <citation type="journal article" date="2019" name="bioRxiv">
        <title>The Genome of the Zebra Mussel, Dreissena polymorpha: A Resource for Invasive Species Research.</title>
        <authorList>
            <person name="McCartney M.A."/>
            <person name="Auch B."/>
            <person name="Kono T."/>
            <person name="Mallez S."/>
            <person name="Zhang Y."/>
            <person name="Obille A."/>
            <person name="Becker A."/>
            <person name="Abrahante J.E."/>
            <person name="Garbe J."/>
            <person name="Badalamenti J.P."/>
            <person name="Herman A."/>
            <person name="Mangelson H."/>
            <person name="Liachko I."/>
            <person name="Sullivan S."/>
            <person name="Sone E.D."/>
            <person name="Koren S."/>
            <person name="Silverstein K.A.T."/>
            <person name="Beckman K.B."/>
            <person name="Gohl D.M."/>
        </authorList>
    </citation>
    <scope>NUCLEOTIDE SEQUENCE</scope>
    <source>
        <strain evidence="2">Duluth1</strain>
        <tissue evidence="2">Whole animal</tissue>
    </source>
</reference>
<keyword evidence="1" id="KW-0812">Transmembrane</keyword>
<dbReference type="AlphaFoldDB" id="A0A9D4FUF7"/>